<reference evidence="8 9" key="1">
    <citation type="journal article" date="2020" name="Nat. Food">
        <title>A phased Vanilla planifolia genome enables genetic improvement of flavour and production.</title>
        <authorList>
            <person name="Hasing T."/>
            <person name="Tang H."/>
            <person name="Brym M."/>
            <person name="Khazi F."/>
            <person name="Huang T."/>
            <person name="Chambers A.H."/>
        </authorList>
    </citation>
    <scope>NUCLEOTIDE SEQUENCE [LARGE SCALE GENOMIC DNA]</scope>
    <source>
        <tissue evidence="8">Leaf</tissue>
    </source>
</reference>
<dbReference type="Pfam" id="PF23121">
    <property type="entry name" value="SPOC_AIPP2"/>
    <property type="match status" value="1"/>
</dbReference>
<dbReference type="AlphaFoldDB" id="A0A835Q053"/>
<keyword evidence="5" id="KW-0804">Transcription</keyword>
<protein>
    <recommendedName>
        <fullName evidence="7">AIPP2-like SPOC-like domain-containing protein</fullName>
    </recommendedName>
</protein>
<keyword evidence="4" id="KW-0805">Transcription regulation</keyword>
<evidence type="ECO:0000256" key="6">
    <source>
        <dbReference type="SAM" id="MobiDB-lite"/>
    </source>
</evidence>
<keyword evidence="1" id="KW-0479">Metal-binding</keyword>
<dbReference type="GO" id="GO:0140566">
    <property type="term" value="F:histone reader activity"/>
    <property type="evidence" value="ECO:0007669"/>
    <property type="project" value="InterPro"/>
</dbReference>
<dbReference type="PANTHER" id="PTHR33304:SF9">
    <property type="entry name" value="RING_FYVE_PHD ZINC FINGER SUPERFAMILY PROTEIN"/>
    <property type="match status" value="1"/>
</dbReference>
<evidence type="ECO:0000256" key="5">
    <source>
        <dbReference type="ARBA" id="ARBA00023163"/>
    </source>
</evidence>
<evidence type="ECO:0000256" key="4">
    <source>
        <dbReference type="ARBA" id="ARBA00023015"/>
    </source>
</evidence>
<proteinExistence type="predicted"/>
<evidence type="ECO:0000256" key="3">
    <source>
        <dbReference type="ARBA" id="ARBA00022833"/>
    </source>
</evidence>
<dbReference type="Proteomes" id="UP000636800">
    <property type="component" value="Chromosome 11"/>
</dbReference>
<evidence type="ECO:0000259" key="7">
    <source>
        <dbReference type="Pfam" id="PF23121"/>
    </source>
</evidence>
<dbReference type="GO" id="GO:0034244">
    <property type="term" value="P:negative regulation of transcription elongation by RNA polymerase II"/>
    <property type="evidence" value="ECO:0007669"/>
    <property type="project" value="InterPro"/>
</dbReference>
<feature type="compositionally biased region" description="Polar residues" evidence="6">
    <location>
        <begin position="774"/>
        <end position="783"/>
    </location>
</feature>
<organism evidence="8 9">
    <name type="scientific">Vanilla planifolia</name>
    <name type="common">Vanilla</name>
    <dbReference type="NCBI Taxonomy" id="51239"/>
    <lineage>
        <taxon>Eukaryota</taxon>
        <taxon>Viridiplantae</taxon>
        <taxon>Streptophyta</taxon>
        <taxon>Embryophyta</taxon>
        <taxon>Tracheophyta</taxon>
        <taxon>Spermatophyta</taxon>
        <taxon>Magnoliopsida</taxon>
        <taxon>Liliopsida</taxon>
        <taxon>Asparagales</taxon>
        <taxon>Orchidaceae</taxon>
        <taxon>Vanilloideae</taxon>
        <taxon>Vanilleae</taxon>
        <taxon>Vanilla</taxon>
    </lineage>
</organism>
<dbReference type="InterPro" id="IPR049914">
    <property type="entry name" value="PHD1-3/5-6"/>
</dbReference>
<feature type="region of interest" description="Disordered" evidence="6">
    <location>
        <begin position="759"/>
        <end position="794"/>
    </location>
</feature>
<evidence type="ECO:0000313" key="9">
    <source>
        <dbReference type="Proteomes" id="UP000636800"/>
    </source>
</evidence>
<dbReference type="OrthoDB" id="2095648at2759"/>
<gene>
    <name evidence="8" type="ORF">HPP92_020961</name>
</gene>
<sequence>MVGPYSRNILRSVSFSKLNLNSKVKNNIENNPGKQKITRDLTGNDLREQGLRNPVTKYTSFKSTNLGGPNTESGSNCSFHPSHIGEIKRPKELQEGKVVETKSFSAVGNSFFTSSPGSHCLSKGSDDTSYFGADGGKKQITCSSKISGSSNGISRLNKAQKSKVHEEDIHTSIIAGDESCCMADTESKCTVVLPTEFVQKRIIGSTMLVSSRTSSCEDNRTIHCNCCNGTEHATQHCSIDKVGESSHKHASDWNSREVVKGHNRCTEAVVTLRNRESKNNKTVITGELPAVTVDMISDVPSNFTSPVSRQIDVPLVVERHKDQHSSENLDVHPIKPIEVTNLDQQLQIPFEAPLVPKPAIYNDSATAPLAPKPAIYNDRATVAEATRAETSAIVKPYCALTFPKLEYIWQGSFNVLGTRSVHEVFHGIQAHISNCASYKVFEVATKLPNNIQLDEISYSSSWKVQCQVTTPQEENIALFFFAKNIESYERSYRKLMEKMRRNDTALRGNIDGTELLVFLSNKLSLSSQRWNGMHYLWGMFRAKKRNSITLMGEKKPSLPNLNVNLISDDLSIARMERVHRSTKNSEGILKLNKLPESSTPNSIPGESTDAVDNLHSIASNIEDTICGKIGPSLVWNCSNQDAENLNVSVEHVSSPVCHLSRTTAMPLVVESRLQNATPKSGSKEENVGTCQCMQEELINDCTHREAVDSHALPHINAESSLTTMPSGTACSKIDAQMEDSKCSLRIMDNNPKASVLQTDYLSNESNNSRKHSRSCSMERSSQPHVEFSGDTDEMERRKKTYNTFGSSIFYNNLSPQLSPKVKQLHSSICSLQEQGECSSYSEPLLFPSNTATAEQCFFPMDMGLLKSTKSSDADTPQLSTPDLELALGSKSRLTKPAAIPFLSFNEGTEHLEPGSTGDDGGDVSASLSLSLTLS</sequence>
<evidence type="ECO:0000256" key="2">
    <source>
        <dbReference type="ARBA" id="ARBA00022771"/>
    </source>
</evidence>
<comment type="caution">
    <text evidence="8">The sequence shown here is derived from an EMBL/GenBank/DDBJ whole genome shotgun (WGS) entry which is preliminary data.</text>
</comment>
<dbReference type="EMBL" id="JADCNL010000011">
    <property type="protein sequence ID" value="KAG0460664.1"/>
    <property type="molecule type" value="Genomic_DNA"/>
</dbReference>
<dbReference type="PANTHER" id="PTHR33304">
    <property type="match status" value="1"/>
</dbReference>
<feature type="domain" description="AIPP2-like SPOC-like" evidence="7">
    <location>
        <begin position="409"/>
        <end position="540"/>
    </location>
</feature>
<feature type="compositionally biased region" description="Low complexity" evidence="6">
    <location>
        <begin position="924"/>
        <end position="934"/>
    </location>
</feature>
<accession>A0A835Q053</accession>
<keyword evidence="9" id="KW-1185">Reference proteome</keyword>
<keyword evidence="2" id="KW-0863">Zinc-finger</keyword>
<evidence type="ECO:0000256" key="1">
    <source>
        <dbReference type="ARBA" id="ARBA00022723"/>
    </source>
</evidence>
<keyword evidence="3" id="KW-0862">Zinc</keyword>
<name>A0A835Q053_VANPL</name>
<feature type="region of interest" description="Disordered" evidence="6">
    <location>
        <begin position="905"/>
        <end position="934"/>
    </location>
</feature>
<dbReference type="InterPro" id="IPR056280">
    <property type="entry name" value="AIPP2-like_SPOC"/>
</dbReference>
<dbReference type="GO" id="GO:0008270">
    <property type="term" value="F:zinc ion binding"/>
    <property type="evidence" value="ECO:0007669"/>
    <property type="project" value="UniProtKB-KW"/>
</dbReference>
<evidence type="ECO:0000313" key="8">
    <source>
        <dbReference type="EMBL" id="KAG0460664.1"/>
    </source>
</evidence>